<evidence type="ECO:0000259" key="11">
    <source>
        <dbReference type="Pfam" id="PF19501"/>
    </source>
</evidence>
<dbReference type="InterPro" id="IPR001343">
    <property type="entry name" value="Hemolysn_Ca-bd"/>
</dbReference>
<evidence type="ECO:0000256" key="9">
    <source>
        <dbReference type="SAM" id="SignalP"/>
    </source>
</evidence>
<dbReference type="Gene3D" id="2.160.20.10">
    <property type="entry name" value="Single-stranded right-handed beta-helix, Pectin lyase-like"/>
    <property type="match status" value="1"/>
</dbReference>
<comment type="function">
    <text evidence="1">Converts beta-D-mannuronic acid (M) to alpha-L-guluronic acid (G), producing a polymer with gel-forming capacity, required for the formation of the cyst coat.</text>
</comment>
<proteinExistence type="predicted"/>
<dbReference type="Proteomes" id="UP001560685">
    <property type="component" value="Unassembled WGS sequence"/>
</dbReference>
<gene>
    <name evidence="12" type="ORF">ABFZ84_06260</name>
</gene>
<keyword evidence="8" id="KW-0472">Membrane</keyword>
<feature type="domain" description="Right handed beta helix" evidence="10">
    <location>
        <begin position="129"/>
        <end position="286"/>
    </location>
</feature>
<dbReference type="PANTHER" id="PTHR38340:SF1">
    <property type="entry name" value="S-LAYER PROTEIN"/>
    <property type="match status" value="1"/>
</dbReference>
<dbReference type="InterPro" id="IPR039448">
    <property type="entry name" value="Beta_helix"/>
</dbReference>
<dbReference type="InterPro" id="IPR003995">
    <property type="entry name" value="RTX_toxin_determinant-A"/>
</dbReference>
<dbReference type="InterPro" id="IPR018511">
    <property type="entry name" value="Hemolysin-typ_Ca-bd_CS"/>
</dbReference>
<dbReference type="PANTHER" id="PTHR38340">
    <property type="entry name" value="S-LAYER PROTEIN"/>
    <property type="match status" value="1"/>
</dbReference>
<evidence type="ECO:0000256" key="2">
    <source>
        <dbReference type="ARBA" id="ARBA00004370"/>
    </source>
</evidence>
<feature type="domain" description="PcRGLX/YetA-like N-terminal RIFT barrel" evidence="11">
    <location>
        <begin position="351"/>
        <end position="406"/>
    </location>
</feature>
<comment type="subcellular location">
    <subcellularLocation>
        <location evidence="2">Membrane</location>
    </subcellularLocation>
    <subcellularLocation>
        <location evidence="3">Secreted</location>
    </subcellularLocation>
</comment>
<keyword evidence="4" id="KW-0964">Secreted</keyword>
<dbReference type="Pfam" id="PF13229">
    <property type="entry name" value="Beta_helix"/>
    <property type="match status" value="1"/>
</dbReference>
<sequence length="1140" mass="125158">MRNFLTLVIICVISISSASADILVDSAQKLKLAVERAASGETITIAPGRYNITDLKLRHDLEIIGNGTVTLWSSSPVAKGILNSQPNTNIRIENILFDGAHSPDKNGAGIRHDGADLTVVNCRFIGNENGILATGDEHSAITIDDSTFNGNGFGDGYSHGIYVVRAKSVRITSSDFIGTKIGHHVKSLAATTSIKNSKLDDADGRTSYAIDTSKGGDVTISGNRFIQAANADNPTLINYDLSRGGEATTLIITENQITNRKQNGKLLRNATDLLPVVTKNIVRDETGGTFEYKETAAPAIKTPITYPTADGLTLEQRAPRNIKKSGTVKAVDFTEIAGAIAQIKLQNNWNERTNAPLTFGMVFPEGAVSANQAITAKTHDASIPTQIDVKAFHRDGTIRHAAITIEPPVLDPDDIIDISLWPIEATEDAPFDGRQIIEDEYSFPVSISLYSETAPTKEISLNARDLLLDENVQPEWLSGTLAQEFRVEKEVAAHLRVQFDVRIYRNGNIRTAVIFDSSKTFSPGIRHNVYDVVIGDKKSPAFTASEIGHHRSSNWHRVFWSSPHTSAHVIYELEYLVAASAVLPLDPTMGVNAETIADADRQLAALPPMAQAEITKYFPSTGGRDDIGIYPRWVSNYLITQSEAARRVMMTNADAGGAVPWHYIDERTGAPISIEIRPKFWADERGLEERYRPDQPNPDIFASSDGGWSPDHSHKPDLFYIPYLVSADHYYADELAMQAAWAIFGRWPALRMGGLKAIDVEQVRASAWSLRDISNAAWALPDTHPSKKYLERALTQNLTLMKEKYVDRREFSGAGELEGYFEESVYGEPERISPWQNDYVVLALWLEARRDNKTATELMAWTENFHTGRYLEFREDYANAYRFPAKDPDGETMVTQWSVLADKIKNGPDANDEGTAGYAGLAYGYVSSAQAALMALASTSASPRSLEALAISLKRNRHTRIWEPYAPGSVKRYNNFFFTLSDENKSMIDRAHISFGKNGDEKSNFIVGKAGNDSLSGGNGNDYIIGLDGDDTLEGNAGNDRLVVGSGDDNLSGGPGEDVFAFAYRAHSSQLGNKEITDFNSSEDRLHFSSEIFPSFKALQSAIQNGPHGAIIELPRNTGQITLKGVSADEISPRQILIAQ</sequence>
<dbReference type="InterPro" id="IPR012334">
    <property type="entry name" value="Pectin_lyas_fold"/>
</dbReference>
<dbReference type="InterPro" id="IPR006626">
    <property type="entry name" value="PbH1"/>
</dbReference>
<evidence type="ECO:0000256" key="3">
    <source>
        <dbReference type="ARBA" id="ARBA00004613"/>
    </source>
</evidence>
<dbReference type="InterPro" id="IPR050557">
    <property type="entry name" value="RTX_toxin/Mannuronan_C5-epim"/>
</dbReference>
<evidence type="ECO:0000256" key="7">
    <source>
        <dbReference type="ARBA" id="ARBA00023026"/>
    </source>
</evidence>
<organism evidence="12 13">
    <name type="scientific">Hyphococcus lacteus</name>
    <dbReference type="NCBI Taxonomy" id="3143536"/>
    <lineage>
        <taxon>Bacteria</taxon>
        <taxon>Pseudomonadati</taxon>
        <taxon>Pseudomonadota</taxon>
        <taxon>Alphaproteobacteria</taxon>
        <taxon>Parvularculales</taxon>
        <taxon>Parvularculaceae</taxon>
        <taxon>Hyphococcus</taxon>
    </lineage>
</organism>
<evidence type="ECO:0000256" key="8">
    <source>
        <dbReference type="ARBA" id="ARBA00023136"/>
    </source>
</evidence>
<name>A0ABV3Z2Z8_9PROT</name>
<dbReference type="SMART" id="SM00710">
    <property type="entry name" value="PbH1"/>
    <property type="match status" value="4"/>
</dbReference>
<dbReference type="InterPro" id="IPR011050">
    <property type="entry name" value="Pectin_lyase_fold/virulence"/>
</dbReference>
<reference evidence="12 13" key="1">
    <citation type="submission" date="2024-05" db="EMBL/GenBank/DDBJ databases">
        <title>Three bacterial strains, DH-69, EH-24, and ECK-19 isolated from coastal sediments.</title>
        <authorList>
            <person name="Ye Y.-Q."/>
            <person name="Du Z.-J."/>
        </authorList>
    </citation>
    <scope>NUCLEOTIDE SEQUENCE [LARGE SCALE GENOMIC DNA]</scope>
    <source>
        <strain evidence="12 13">ECK-19</strain>
    </source>
</reference>
<dbReference type="EMBL" id="JBEHZE010000001">
    <property type="protein sequence ID" value="MEX6633150.1"/>
    <property type="molecule type" value="Genomic_DNA"/>
</dbReference>
<dbReference type="Gene3D" id="2.150.10.10">
    <property type="entry name" value="Serralysin-like metalloprotease, C-terminal"/>
    <property type="match status" value="1"/>
</dbReference>
<evidence type="ECO:0000259" key="10">
    <source>
        <dbReference type="Pfam" id="PF13229"/>
    </source>
</evidence>
<evidence type="ECO:0000256" key="5">
    <source>
        <dbReference type="ARBA" id="ARBA00022656"/>
    </source>
</evidence>
<dbReference type="Pfam" id="PF19501">
    <property type="entry name" value="PcRGLX_1st"/>
    <property type="match status" value="1"/>
</dbReference>
<evidence type="ECO:0000313" key="12">
    <source>
        <dbReference type="EMBL" id="MEX6633150.1"/>
    </source>
</evidence>
<comment type="caution">
    <text evidence="12">The sequence shown here is derived from an EMBL/GenBank/DDBJ whole genome shotgun (WGS) entry which is preliminary data.</text>
</comment>
<keyword evidence="9" id="KW-0732">Signal</keyword>
<evidence type="ECO:0000313" key="13">
    <source>
        <dbReference type="Proteomes" id="UP001560685"/>
    </source>
</evidence>
<keyword evidence="13" id="KW-1185">Reference proteome</keyword>
<accession>A0ABV3Z2Z8</accession>
<keyword evidence="5" id="KW-0800">Toxin</keyword>
<dbReference type="SUPFAM" id="SSF51120">
    <property type="entry name" value="beta-Roll"/>
    <property type="match status" value="1"/>
</dbReference>
<feature type="chain" id="PRO_5045729166" evidence="9">
    <location>
        <begin position="21"/>
        <end position="1140"/>
    </location>
</feature>
<keyword evidence="7" id="KW-0843">Virulence</keyword>
<evidence type="ECO:0000256" key="6">
    <source>
        <dbReference type="ARBA" id="ARBA00022737"/>
    </source>
</evidence>
<dbReference type="Pfam" id="PF00353">
    <property type="entry name" value="HemolysinCabind"/>
    <property type="match status" value="1"/>
</dbReference>
<dbReference type="PRINTS" id="PR00313">
    <property type="entry name" value="CABNDNGRPT"/>
</dbReference>
<dbReference type="SUPFAM" id="SSF51126">
    <property type="entry name" value="Pectin lyase-like"/>
    <property type="match status" value="1"/>
</dbReference>
<dbReference type="InterPro" id="IPR011049">
    <property type="entry name" value="Serralysin-like_metalloprot_C"/>
</dbReference>
<evidence type="ECO:0000256" key="1">
    <source>
        <dbReference type="ARBA" id="ARBA00002822"/>
    </source>
</evidence>
<evidence type="ECO:0000256" key="4">
    <source>
        <dbReference type="ARBA" id="ARBA00022525"/>
    </source>
</evidence>
<dbReference type="RefSeq" id="WP_369313094.1">
    <property type="nucleotide sequence ID" value="NZ_JBEHZE010000001.1"/>
</dbReference>
<protein>
    <submittedName>
        <fullName evidence="12">Right-handed parallel beta-helix repeat-containing protein</fullName>
    </submittedName>
</protein>
<dbReference type="PRINTS" id="PR01488">
    <property type="entry name" value="RTXTOXINA"/>
</dbReference>
<feature type="signal peptide" evidence="9">
    <location>
        <begin position="1"/>
        <end position="20"/>
    </location>
</feature>
<keyword evidence="6" id="KW-0677">Repeat</keyword>
<dbReference type="InterPro" id="IPR048329">
    <property type="entry name" value="PcRGLX_1st"/>
</dbReference>
<dbReference type="PROSITE" id="PS00330">
    <property type="entry name" value="HEMOLYSIN_CALCIUM"/>
    <property type="match status" value="1"/>
</dbReference>